<name>A0ABS4KZ57_STRAV</name>
<evidence type="ECO:0000313" key="5">
    <source>
        <dbReference type="EMBL" id="MBP2035288.1"/>
    </source>
</evidence>
<reference evidence="5 6" key="1">
    <citation type="submission" date="2021-03" db="EMBL/GenBank/DDBJ databases">
        <title>Genomic Encyclopedia of Type Strains, Phase IV (KMG-IV): sequencing the most valuable type-strain genomes for metagenomic binning, comparative biology and taxonomic classification.</title>
        <authorList>
            <person name="Goeker M."/>
        </authorList>
    </citation>
    <scope>NUCLEOTIDE SEQUENCE [LARGE SCALE GENOMIC DNA]</scope>
    <source>
        <strain evidence="5 6">DSM 40526</strain>
    </source>
</reference>
<evidence type="ECO:0000256" key="3">
    <source>
        <dbReference type="SAM" id="MobiDB-lite"/>
    </source>
</evidence>
<protein>
    <submittedName>
        <fullName evidence="5">AcrR family transcriptional regulator</fullName>
    </submittedName>
</protein>
<dbReference type="InterPro" id="IPR001647">
    <property type="entry name" value="HTH_TetR"/>
</dbReference>
<evidence type="ECO:0000256" key="1">
    <source>
        <dbReference type="ARBA" id="ARBA00023125"/>
    </source>
</evidence>
<gene>
    <name evidence="5" type="ORF">J2Z77_001075</name>
</gene>
<dbReference type="EMBL" id="JAGGLQ010000002">
    <property type="protein sequence ID" value="MBP2035288.1"/>
    <property type="molecule type" value="Genomic_DNA"/>
</dbReference>
<dbReference type="Gene3D" id="1.10.357.10">
    <property type="entry name" value="Tetracycline Repressor, domain 2"/>
    <property type="match status" value="1"/>
</dbReference>
<accession>A0ABS4KZ57</accession>
<comment type="caution">
    <text evidence="5">The sequence shown here is derived from an EMBL/GenBank/DDBJ whole genome shotgun (WGS) entry which is preliminary data.</text>
</comment>
<feature type="region of interest" description="Disordered" evidence="3">
    <location>
        <begin position="50"/>
        <end position="89"/>
    </location>
</feature>
<dbReference type="InterPro" id="IPR009057">
    <property type="entry name" value="Homeodomain-like_sf"/>
</dbReference>
<feature type="compositionally biased region" description="Basic and acidic residues" evidence="3">
    <location>
        <begin position="73"/>
        <end position="88"/>
    </location>
</feature>
<proteinExistence type="predicted"/>
<feature type="domain" description="HTH tetR-type" evidence="4">
    <location>
        <begin position="88"/>
        <end position="147"/>
    </location>
</feature>
<dbReference type="Proteomes" id="UP001519310">
    <property type="component" value="Unassembled WGS sequence"/>
</dbReference>
<dbReference type="SUPFAM" id="SSF46689">
    <property type="entry name" value="Homeodomain-like"/>
    <property type="match status" value="1"/>
</dbReference>
<keyword evidence="1 2" id="KW-0238">DNA-binding</keyword>
<dbReference type="PROSITE" id="PS50977">
    <property type="entry name" value="HTH_TETR_2"/>
    <property type="match status" value="1"/>
</dbReference>
<evidence type="ECO:0000259" key="4">
    <source>
        <dbReference type="PROSITE" id="PS50977"/>
    </source>
</evidence>
<dbReference type="Pfam" id="PF00440">
    <property type="entry name" value="TetR_N"/>
    <property type="match status" value="1"/>
</dbReference>
<evidence type="ECO:0000313" key="6">
    <source>
        <dbReference type="Proteomes" id="UP001519310"/>
    </source>
</evidence>
<keyword evidence="6" id="KW-1185">Reference proteome</keyword>
<feature type="DNA-binding region" description="H-T-H motif" evidence="2">
    <location>
        <begin position="110"/>
        <end position="129"/>
    </location>
</feature>
<sequence>MGRAAGSPHRLSLQPGARDADDAHDALDVMRRPPLPAAISGSVRADTATRRLVCDNDTSEVGRGAVNQSARQPRTEERATDGRAERGRQSRVKIAEAVLSLLDDGESSFPAERVAERAGVSRRLVFHHFADMSELVETAITRRLEQLIEQIQPLPTSGPRAARVAALTEQRARILEWITPAQLTLMRLETPGDRVAEVTREVLDFARARLAEIFAEELERLPVSHGSEVLHGLDAVTTWGAWHHWRSSGLSAESAARTMETAVHALLAATDRPQAVG</sequence>
<dbReference type="RefSeq" id="WP_229920376.1">
    <property type="nucleotide sequence ID" value="NZ_BMVL01000005.1"/>
</dbReference>
<organism evidence="5 6">
    <name type="scientific">Streptomyces avidinii</name>
    <dbReference type="NCBI Taxonomy" id="1895"/>
    <lineage>
        <taxon>Bacteria</taxon>
        <taxon>Bacillati</taxon>
        <taxon>Actinomycetota</taxon>
        <taxon>Actinomycetes</taxon>
        <taxon>Kitasatosporales</taxon>
        <taxon>Streptomycetaceae</taxon>
        <taxon>Streptomyces</taxon>
    </lineage>
</organism>
<feature type="region of interest" description="Disordered" evidence="3">
    <location>
        <begin position="1"/>
        <end position="25"/>
    </location>
</feature>
<evidence type="ECO:0000256" key="2">
    <source>
        <dbReference type="PROSITE-ProRule" id="PRU00335"/>
    </source>
</evidence>